<reference evidence="2" key="1">
    <citation type="submission" date="2020-11" db="EMBL/GenBank/DDBJ databases">
        <authorList>
            <person name="Whiteford S."/>
        </authorList>
    </citation>
    <scope>NUCLEOTIDE SEQUENCE</scope>
</reference>
<gene>
    <name evidence="2" type="ORF">PLXY2_LOCUS7224</name>
</gene>
<organism evidence="2 3">
    <name type="scientific">Plutella xylostella</name>
    <name type="common">Diamondback moth</name>
    <name type="synonym">Plutella maculipennis</name>
    <dbReference type="NCBI Taxonomy" id="51655"/>
    <lineage>
        <taxon>Eukaryota</taxon>
        <taxon>Metazoa</taxon>
        <taxon>Ecdysozoa</taxon>
        <taxon>Arthropoda</taxon>
        <taxon>Hexapoda</taxon>
        <taxon>Insecta</taxon>
        <taxon>Pterygota</taxon>
        <taxon>Neoptera</taxon>
        <taxon>Endopterygota</taxon>
        <taxon>Lepidoptera</taxon>
        <taxon>Glossata</taxon>
        <taxon>Ditrysia</taxon>
        <taxon>Yponomeutoidea</taxon>
        <taxon>Plutellidae</taxon>
        <taxon>Plutella</taxon>
    </lineage>
</organism>
<evidence type="ECO:0000256" key="1">
    <source>
        <dbReference type="SAM" id="SignalP"/>
    </source>
</evidence>
<accession>A0A8S4EXN1</accession>
<protein>
    <submittedName>
        <fullName evidence="2">(diamondback moth) hypothetical protein</fullName>
    </submittedName>
</protein>
<proteinExistence type="predicted"/>
<dbReference type="EMBL" id="CAJHNJ030000024">
    <property type="protein sequence ID" value="CAG9120861.1"/>
    <property type="molecule type" value="Genomic_DNA"/>
</dbReference>
<name>A0A8S4EXN1_PLUXY</name>
<dbReference type="AlphaFoldDB" id="A0A8S4EXN1"/>
<evidence type="ECO:0000313" key="2">
    <source>
        <dbReference type="EMBL" id="CAG9120861.1"/>
    </source>
</evidence>
<feature type="chain" id="PRO_5035856174" evidence="1">
    <location>
        <begin position="18"/>
        <end position="89"/>
    </location>
</feature>
<dbReference type="Proteomes" id="UP000653454">
    <property type="component" value="Unassembled WGS sequence"/>
</dbReference>
<feature type="signal peptide" evidence="1">
    <location>
        <begin position="1"/>
        <end position="17"/>
    </location>
</feature>
<comment type="caution">
    <text evidence="2">The sequence shown here is derived from an EMBL/GenBank/DDBJ whole genome shotgun (WGS) entry which is preliminary data.</text>
</comment>
<keyword evidence="3" id="KW-1185">Reference proteome</keyword>
<evidence type="ECO:0000313" key="3">
    <source>
        <dbReference type="Proteomes" id="UP000653454"/>
    </source>
</evidence>
<keyword evidence="1" id="KW-0732">Signal</keyword>
<sequence length="89" mass="10302">MLKLLALLAFVVAIVLAKYDFPETNFMPTYIQKALRIKDEARIMPRAKTHTLHGLTMSEIMSKLRDITKALSYDAKRNGYRVNYILRLS</sequence>